<accession>V8NFM1</accession>
<evidence type="ECO:0000256" key="1">
    <source>
        <dbReference type="ARBA" id="ARBA00010617"/>
    </source>
</evidence>
<dbReference type="GO" id="GO:0006707">
    <property type="term" value="P:cholesterol catabolic process"/>
    <property type="evidence" value="ECO:0007669"/>
    <property type="project" value="InterPro"/>
</dbReference>
<dbReference type="OrthoDB" id="1470350at2759"/>
<name>V8NFM1_OPHHA</name>
<dbReference type="GO" id="GO:0020037">
    <property type="term" value="F:heme binding"/>
    <property type="evidence" value="ECO:0007669"/>
    <property type="project" value="InterPro"/>
</dbReference>
<organism evidence="2 3">
    <name type="scientific">Ophiophagus hannah</name>
    <name type="common">King cobra</name>
    <name type="synonym">Naja hannah</name>
    <dbReference type="NCBI Taxonomy" id="8665"/>
    <lineage>
        <taxon>Eukaryota</taxon>
        <taxon>Metazoa</taxon>
        <taxon>Chordata</taxon>
        <taxon>Craniata</taxon>
        <taxon>Vertebrata</taxon>
        <taxon>Euteleostomi</taxon>
        <taxon>Lepidosauria</taxon>
        <taxon>Squamata</taxon>
        <taxon>Bifurcata</taxon>
        <taxon>Unidentata</taxon>
        <taxon>Episquamata</taxon>
        <taxon>Toxicofera</taxon>
        <taxon>Serpentes</taxon>
        <taxon>Colubroidea</taxon>
        <taxon>Elapidae</taxon>
        <taxon>Elapinae</taxon>
        <taxon>Ophiophagus</taxon>
    </lineage>
</organism>
<dbReference type="GO" id="GO:0005506">
    <property type="term" value="F:iron ion binding"/>
    <property type="evidence" value="ECO:0007669"/>
    <property type="project" value="InterPro"/>
</dbReference>
<keyword evidence="3" id="KW-1185">Reference proteome</keyword>
<dbReference type="PANTHER" id="PTHR24293:SF1">
    <property type="entry name" value="CHOLESTEROL 24-HYDROXYLASE"/>
    <property type="match status" value="1"/>
</dbReference>
<dbReference type="AlphaFoldDB" id="V8NFM1"/>
<comment type="caution">
    <text evidence="2">The sequence shown here is derived from an EMBL/GenBank/DDBJ whole genome shotgun (WGS) entry which is preliminary data.</text>
</comment>
<dbReference type="InterPro" id="IPR036396">
    <property type="entry name" value="Cyt_P450_sf"/>
</dbReference>
<dbReference type="Pfam" id="PF00067">
    <property type="entry name" value="p450"/>
    <property type="match status" value="1"/>
</dbReference>
<gene>
    <name evidence="2" type="ORF">L345_13891</name>
</gene>
<dbReference type="GO" id="GO:0033781">
    <property type="term" value="F:cholesterol 24-hydroxylase activity"/>
    <property type="evidence" value="ECO:0007669"/>
    <property type="project" value="InterPro"/>
</dbReference>
<evidence type="ECO:0008006" key="4">
    <source>
        <dbReference type="Google" id="ProtNLM"/>
    </source>
</evidence>
<sequence length="140" mass="16404">MHSMRKLDRFLGNGLATDLEYNHWHKQRRIMDPAFSRNYLIGLMEIFNDQAEDLMKVLNEKADGEVEVDMMSLLRRLTLDIIAKANEFLFPSKIRKILTKNMLVAFGLELNTLHCDQTPFPHAFTMVMKGLSKERNPFFQ</sequence>
<reference evidence="2 3" key="1">
    <citation type="journal article" date="2013" name="Proc. Natl. Acad. Sci. U.S.A.">
        <title>The king cobra genome reveals dynamic gene evolution and adaptation in the snake venom system.</title>
        <authorList>
            <person name="Vonk F.J."/>
            <person name="Casewell N.R."/>
            <person name="Henkel C.V."/>
            <person name="Heimberg A.M."/>
            <person name="Jansen H.J."/>
            <person name="McCleary R.J."/>
            <person name="Kerkkamp H.M."/>
            <person name="Vos R.A."/>
            <person name="Guerreiro I."/>
            <person name="Calvete J.J."/>
            <person name="Wuster W."/>
            <person name="Woods A.E."/>
            <person name="Logan J.M."/>
            <person name="Harrison R.A."/>
            <person name="Castoe T.A."/>
            <person name="de Koning A.P."/>
            <person name="Pollock D.D."/>
            <person name="Yandell M."/>
            <person name="Calderon D."/>
            <person name="Renjifo C."/>
            <person name="Currier R.B."/>
            <person name="Salgado D."/>
            <person name="Pla D."/>
            <person name="Sanz L."/>
            <person name="Hyder A.S."/>
            <person name="Ribeiro J.M."/>
            <person name="Arntzen J.W."/>
            <person name="van den Thillart G.E."/>
            <person name="Boetzer M."/>
            <person name="Pirovano W."/>
            <person name="Dirks R.P."/>
            <person name="Spaink H.P."/>
            <person name="Duboule D."/>
            <person name="McGlinn E."/>
            <person name="Kini R.M."/>
            <person name="Richardson M.K."/>
        </authorList>
    </citation>
    <scope>NUCLEOTIDE SEQUENCE</scope>
    <source>
        <tissue evidence="2">Blood</tissue>
    </source>
</reference>
<dbReference type="PANTHER" id="PTHR24293">
    <property type="entry name" value="CYTOCHROME P450 FAMILY 46 SUBFAMILY A"/>
    <property type="match status" value="1"/>
</dbReference>
<feature type="non-terminal residue" evidence="2">
    <location>
        <position position="140"/>
    </location>
</feature>
<dbReference type="Proteomes" id="UP000018936">
    <property type="component" value="Unassembled WGS sequence"/>
</dbReference>
<dbReference type="SUPFAM" id="SSF48264">
    <property type="entry name" value="Cytochrome P450"/>
    <property type="match status" value="1"/>
</dbReference>
<protein>
    <recommendedName>
        <fullName evidence="4">Cytochrome protein</fullName>
    </recommendedName>
</protein>
<proteinExistence type="inferred from homology"/>
<feature type="non-terminal residue" evidence="2">
    <location>
        <position position="1"/>
    </location>
</feature>
<dbReference type="InterPro" id="IPR001128">
    <property type="entry name" value="Cyt_P450"/>
</dbReference>
<dbReference type="InterPro" id="IPR039983">
    <property type="entry name" value="CYP46A1"/>
</dbReference>
<dbReference type="EMBL" id="AZIM01004721">
    <property type="protein sequence ID" value="ETE60367.1"/>
    <property type="molecule type" value="Genomic_DNA"/>
</dbReference>
<dbReference type="Gene3D" id="1.10.630.10">
    <property type="entry name" value="Cytochrome P450"/>
    <property type="match status" value="1"/>
</dbReference>
<evidence type="ECO:0000313" key="3">
    <source>
        <dbReference type="Proteomes" id="UP000018936"/>
    </source>
</evidence>
<comment type="similarity">
    <text evidence="1">Belongs to the cytochrome P450 family.</text>
</comment>
<evidence type="ECO:0000313" key="2">
    <source>
        <dbReference type="EMBL" id="ETE60367.1"/>
    </source>
</evidence>